<dbReference type="NCBIfam" id="NF004675">
    <property type="entry name" value="PRK06019.1-1"/>
    <property type="match status" value="1"/>
</dbReference>
<dbReference type="PROSITE" id="PS50975">
    <property type="entry name" value="ATP_GRASP"/>
    <property type="match status" value="1"/>
</dbReference>
<proteinExistence type="inferred from homology"/>
<dbReference type="FunFam" id="3.40.50.20:FF:000016">
    <property type="entry name" value="N5-carboxyaminoimidazole ribonucleotide synthase"/>
    <property type="match status" value="1"/>
</dbReference>
<comment type="cofactor">
    <cofactor evidence="2">
        <name>Mg(2+)</name>
        <dbReference type="ChEBI" id="CHEBI:18420"/>
    </cofactor>
</comment>
<dbReference type="InterPro" id="IPR011054">
    <property type="entry name" value="Rudment_hybrid_motif"/>
</dbReference>
<dbReference type="HAMAP" id="MF_01928">
    <property type="entry name" value="PurK"/>
    <property type="match status" value="1"/>
</dbReference>
<evidence type="ECO:0000256" key="9">
    <source>
        <dbReference type="RuleBase" id="RU361200"/>
    </source>
</evidence>
<dbReference type="NCBIfam" id="TIGR01161">
    <property type="entry name" value="purK"/>
    <property type="match status" value="1"/>
</dbReference>
<keyword evidence="3 8" id="KW-0436">Ligase</keyword>
<dbReference type="InterPro" id="IPR013815">
    <property type="entry name" value="ATP_grasp_subdomain_1"/>
</dbReference>
<dbReference type="Pfam" id="PF02222">
    <property type="entry name" value="ATP-grasp"/>
    <property type="match status" value="1"/>
</dbReference>
<dbReference type="Gene3D" id="3.30.1490.20">
    <property type="entry name" value="ATP-grasp fold, A domain"/>
    <property type="match status" value="1"/>
</dbReference>
<dbReference type="SUPFAM" id="SSF52440">
    <property type="entry name" value="PreATP-grasp domain"/>
    <property type="match status" value="1"/>
</dbReference>
<evidence type="ECO:0000256" key="5">
    <source>
        <dbReference type="ARBA" id="ARBA00022755"/>
    </source>
</evidence>
<feature type="binding site" evidence="8">
    <location>
        <position position="194"/>
    </location>
    <ligand>
        <name>ATP</name>
        <dbReference type="ChEBI" id="CHEBI:30616"/>
    </ligand>
</feature>
<dbReference type="SUPFAM" id="SSF51246">
    <property type="entry name" value="Rudiment single hybrid motif"/>
    <property type="match status" value="1"/>
</dbReference>
<sequence>MKNNLIVPPATIGIIGGGQLGRMMAEAAKPMGYNVIILDPQPNSPAGQVSDDQIIAEYDDVIALTKLAKRCDVLTYEFENVDTDALKQVSDLVSVPQGTNLLKVTSDRLLEKEFIQRAGLPVTNFANVESIDDLPAAAAKIGYPAILKTRSGGYDGHGQWNIDNETQMQAVLHRLNGKIDVPLILEKKLAFDQEISIMVTRDGNQEVKTWPIAQNTHQDHILKTTVVNDELSPKLVQAAHEYAGKIAHALDLSGVLGIEMFVVGDEVYVNELAPRPHNSGHYSIEGCNVSQFEGHIRSITGLPIAPIEQLDDSIRMINLLGDQITQARNDLVSHPEWHFHDYQKDQIKPKRKMGHITVLGAKNSTDLAEWENTHHENI</sequence>
<comment type="catalytic activity">
    <reaction evidence="8 9">
        <text>5-amino-1-(5-phospho-beta-D-ribosyl)imidazole + hydrogencarbonate + ATP = 5-carboxyamino-1-(5-phospho-D-ribosyl)imidazole + ADP + phosphate + 2 H(+)</text>
        <dbReference type="Rhea" id="RHEA:19317"/>
        <dbReference type="ChEBI" id="CHEBI:15378"/>
        <dbReference type="ChEBI" id="CHEBI:17544"/>
        <dbReference type="ChEBI" id="CHEBI:30616"/>
        <dbReference type="ChEBI" id="CHEBI:43474"/>
        <dbReference type="ChEBI" id="CHEBI:58730"/>
        <dbReference type="ChEBI" id="CHEBI:137981"/>
        <dbReference type="ChEBI" id="CHEBI:456216"/>
        <dbReference type="EC" id="6.3.4.18"/>
    </reaction>
</comment>
<dbReference type="EMBL" id="QFCR01000002">
    <property type="protein sequence ID" value="TNK90936.1"/>
    <property type="molecule type" value="Genomic_DNA"/>
</dbReference>
<dbReference type="PANTHER" id="PTHR11609:SF5">
    <property type="entry name" value="PHOSPHORIBOSYLAMINOIMIDAZOLE CARBOXYLASE"/>
    <property type="match status" value="1"/>
</dbReference>
<dbReference type="InterPro" id="IPR016185">
    <property type="entry name" value="PreATP-grasp_dom_sf"/>
</dbReference>
<dbReference type="GO" id="GO:0046872">
    <property type="term" value="F:metal ion binding"/>
    <property type="evidence" value="ECO:0007669"/>
    <property type="project" value="InterPro"/>
</dbReference>
<feature type="binding site" evidence="8">
    <location>
        <begin position="270"/>
        <end position="271"/>
    </location>
    <ligand>
        <name>ATP</name>
        <dbReference type="ChEBI" id="CHEBI:30616"/>
    </ligand>
</feature>
<organism evidence="11 12">
    <name type="scientific">Fructilactobacillus sanfranciscensis</name>
    <name type="common">Lactobacillus sanfranciscensis</name>
    <dbReference type="NCBI Taxonomy" id="1625"/>
    <lineage>
        <taxon>Bacteria</taxon>
        <taxon>Bacillati</taxon>
        <taxon>Bacillota</taxon>
        <taxon>Bacilli</taxon>
        <taxon>Lactobacillales</taxon>
        <taxon>Lactobacillaceae</taxon>
        <taxon>Fructilactobacillus</taxon>
    </lineage>
</organism>
<dbReference type="Gene3D" id="3.30.470.20">
    <property type="entry name" value="ATP-grasp fold, B domain"/>
    <property type="match status" value="1"/>
</dbReference>
<comment type="function">
    <text evidence="9">Catalyzes the ATP-dependent conversion of 5-aminoimidazole ribonucleotide (AIR) and HCO(3)- to N5-carboxyaminoimidazole ribonucleotide (N5-CAIR).</text>
</comment>
<keyword evidence="7" id="KW-0464">Manganese</keyword>
<dbReference type="AlphaFoldDB" id="A0A5C4TJY4"/>
<comment type="subunit">
    <text evidence="8 9">Homodimer.</text>
</comment>
<dbReference type="InterPro" id="IPR040686">
    <property type="entry name" value="PurK_C"/>
</dbReference>
<feature type="binding site" evidence="8">
    <location>
        <begin position="153"/>
        <end position="159"/>
    </location>
    <ligand>
        <name>ATP</name>
        <dbReference type="ChEBI" id="CHEBI:30616"/>
    </ligand>
</feature>
<dbReference type="GO" id="GO:0004638">
    <property type="term" value="F:phosphoribosylaminoimidazole carboxylase activity"/>
    <property type="evidence" value="ECO:0007669"/>
    <property type="project" value="InterPro"/>
</dbReference>
<feature type="binding site" evidence="8">
    <location>
        <begin position="186"/>
        <end position="189"/>
    </location>
    <ligand>
        <name>ATP</name>
        <dbReference type="ChEBI" id="CHEBI:30616"/>
    </ligand>
</feature>
<comment type="similarity">
    <text evidence="8 9">Belongs to the PurK/PurT family.</text>
</comment>
<comment type="function">
    <text evidence="8">Catalyzes the ATP-dependent conversion of 5-aminoimidazole ribonucleotide (AIR) and HCO(3)(-) to N5-carboxyaminoimidazole ribonucleotide (N5-CAIR).</text>
</comment>
<feature type="binding site" evidence="8">
    <location>
        <position position="148"/>
    </location>
    <ligand>
        <name>ATP</name>
        <dbReference type="ChEBI" id="CHEBI:30616"/>
    </ligand>
</feature>
<name>A0A5C4TJY4_FRUSA</name>
<dbReference type="GO" id="GO:0005829">
    <property type="term" value="C:cytosol"/>
    <property type="evidence" value="ECO:0007669"/>
    <property type="project" value="TreeGrafter"/>
</dbReference>
<evidence type="ECO:0000256" key="7">
    <source>
        <dbReference type="ARBA" id="ARBA00023211"/>
    </source>
</evidence>
<dbReference type="GO" id="GO:0006189">
    <property type="term" value="P:'de novo' IMP biosynthetic process"/>
    <property type="evidence" value="ECO:0007669"/>
    <property type="project" value="UniProtKB-UniRule"/>
</dbReference>
<comment type="pathway">
    <text evidence="8 9">Purine metabolism; IMP biosynthesis via de novo pathway; 5-amino-1-(5-phospho-D-ribosyl)imidazole-4-carboxylate from 5-amino-1-(5-phospho-D-ribosyl)imidazole (N5-CAIR route): step 1/2.</text>
</comment>
<protein>
    <recommendedName>
        <fullName evidence="8 9">N5-carboxyaminoimidazole ribonucleotide synthase</fullName>
        <shortName evidence="8 9">N5-CAIR synthase</shortName>
        <ecNumber evidence="8 9">6.3.4.18</ecNumber>
    </recommendedName>
    <alternativeName>
        <fullName evidence="8 9">5-(carboxyamino)imidazole ribonucleotide synthetase</fullName>
    </alternativeName>
</protein>
<dbReference type="PANTHER" id="PTHR11609">
    <property type="entry name" value="PURINE BIOSYNTHESIS PROTEIN 6/7, PUR6/7"/>
    <property type="match status" value="1"/>
</dbReference>
<gene>
    <name evidence="8 9" type="primary">purK</name>
    <name evidence="11" type="ORF">DID87_00890</name>
</gene>
<feature type="binding site" evidence="8">
    <location>
        <position position="217"/>
    </location>
    <ligand>
        <name>ATP</name>
        <dbReference type="ChEBI" id="CHEBI:30616"/>
    </ligand>
</feature>
<keyword evidence="5 8" id="KW-0658">Purine biosynthesis</keyword>
<evidence type="ECO:0000259" key="10">
    <source>
        <dbReference type="PROSITE" id="PS50975"/>
    </source>
</evidence>
<dbReference type="InterPro" id="IPR054350">
    <property type="entry name" value="PurT/PurK_preATP-grasp"/>
</dbReference>
<evidence type="ECO:0000256" key="3">
    <source>
        <dbReference type="ARBA" id="ARBA00022598"/>
    </source>
</evidence>
<reference evidence="11 12" key="1">
    <citation type="submission" date="2018-05" db="EMBL/GenBank/DDBJ databases">
        <title>Lactobacillus sanfranciscensis Ah4 draft denome sequence.</title>
        <authorList>
            <person name="Zhang G."/>
        </authorList>
    </citation>
    <scope>NUCLEOTIDE SEQUENCE [LARGE SCALE GENOMIC DNA]</scope>
    <source>
        <strain evidence="11 12">Ah4</strain>
    </source>
</reference>
<dbReference type="GO" id="GO:0005524">
    <property type="term" value="F:ATP binding"/>
    <property type="evidence" value="ECO:0007669"/>
    <property type="project" value="UniProtKB-UniRule"/>
</dbReference>
<dbReference type="FunFam" id="3.30.1490.20:FF:000015">
    <property type="entry name" value="N5-carboxyaminoimidazole ribonucleotide synthase"/>
    <property type="match status" value="1"/>
</dbReference>
<dbReference type="Pfam" id="PF22660">
    <property type="entry name" value="RS_preATP-grasp-like"/>
    <property type="match status" value="1"/>
</dbReference>
<dbReference type="GO" id="GO:0034028">
    <property type="term" value="F:5-(carboxyamino)imidazole ribonucleotide synthase activity"/>
    <property type="evidence" value="ECO:0007669"/>
    <property type="project" value="UniProtKB-UniRule"/>
</dbReference>
<dbReference type="Pfam" id="PF17769">
    <property type="entry name" value="PurK_C"/>
    <property type="match status" value="1"/>
</dbReference>
<dbReference type="NCBIfam" id="NF004679">
    <property type="entry name" value="PRK06019.1-5"/>
    <property type="match status" value="1"/>
</dbReference>
<comment type="caution">
    <text evidence="11">The sequence shown here is derived from an EMBL/GenBank/DDBJ whole genome shotgun (WGS) entry which is preliminary data.</text>
</comment>
<feature type="binding site" evidence="8">
    <location>
        <position position="108"/>
    </location>
    <ligand>
        <name>ATP</name>
        <dbReference type="ChEBI" id="CHEBI:30616"/>
    </ligand>
</feature>
<evidence type="ECO:0000313" key="11">
    <source>
        <dbReference type="EMBL" id="TNK90936.1"/>
    </source>
</evidence>
<evidence type="ECO:0000313" key="12">
    <source>
        <dbReference type="Proteomes" id="UP000313312"/>
    </source>
</evidence>
<feature type="domain" description="ATP-grasp" evidence="10">
    <location>
        <begin position="112"/>
        <end position="300"/>
    </location>
</feature>
<dbReference type="EC" id="6.3.4.18" evidence="8 9"/>
<dbReference type="SUPFAM" id="SSF56059">
    <property type="entry name" value="Glutathione synthetase ATP-binding domain-like"/>
    <property type="match status" value="1"/>
</dbReference>
<dbReference type="UniPathway" id="UPA00074">
    <property type="reaction ID" value="UER00942"/>
</dbReference>
<dbReference type="InterPro" id="IPR003135">
    <property type="entry name" value="ATP-grasp_carboxylate-amine"/>
</dbReference>
<dbReference type="RefSeq" id="WP_103428684.1">
    <property type="nucleotide sequence ID" value="NZ_CP168673.1"/>
</dbReference>
<accession>A0A5C4TJY4</accession>
<comment type="cofactor">
    <cofactor evidence="1">
        <name>Mn(2+)</name>
        <dbReference type="ChEBI" id="CHEBI:29035"/>
    </cofactor>
</comment>
<dbReference type="InterPro" id="IPR005875">
    <property type="entry name" value="PurK"/>
</dbReference>
<evidence type="ECO:0000256" key="4">
    <source>
        <dbReference type="ARBA" id="ARBA00022741"/>
    </source>
</evidence>
<dbReference type="Proteomes" id="UP000313312">
    <property type="component" value="Unassembled WGS sequence"/>
</dbReference>
<evidence type="ECO:0000256" key="1">
    <source>
        <dbReference type="ARBA" id="ARBA00001936"/>
    </source>
</evidence>
<dbReference type="Gene3D" id="3.40.50.20">
    <property type="match status" value="1"/>
</dbReference>
<evidence type="ECO:0000256" key="6">
    <source>
        <dbReference type="ARBA" id="ARBA00022840"/>
    </source>
</evidence>
<keyword evidence="4 8" id="KW-0547">Nucleotide-binding</keyword>
<dbReference type="InterPro" id="IPR011761">
    <property type="entry name" value="ATP-grasp"/>
</dbReference>
<keyword evidence="6 8" id="KW-0067">ATP-binding</keyword>
<dbReference type="NCBIfam" id="NF004676">
    <property type="entry name" value="PRK06019.1-2"/>
    <property type="match status" value="1"/>
</dbReference>
<evidence type="ECO:0000256" key="8">
    <source>
        <dbReference type="HAMAP-Rule" id="MF_01928"/>
    </source>
</evidence>
<evidence type="ECO:0000256" key="2">
    <source>
        <dbReference type="ARBA" id="ARBA00001946"/>
    </source>
</evidence>